<dbReference type="AlphaFoldDB" id="A0A2Z7BL08"/>
<sequence length="187" mass="20641">MAASFFVNTMLVDFESAFDIEHTGMVCMFKPLEDTGLKGFLEASSSVYEGAVLEFFADAKVDDEQHAQDEPYLDAEQEVEQRAQVGSFHSSSSRGSKPFGYFSVHNEDSENSVCPSPISDANNMYPQGPSPDDLQIVVYTANREENNSSAHEESSTQAGPQQVIISEPQEAVDADIKFKEMKTLLLH</sequence>
<accession>A0A2Z7BL08</accession>
<evidence type="ECO:0000313" key="1">
    <source>
        <dbReference type="EMBL" id="KZV32661.1"/>
    </source>
</evidence>
<protein>
    <submittedName>
        <fullName evidence="1">Uncharacterized protein</fullName>
    </submittedName>
</protein>
<dbReference type="EMBL" id="KV006387">
    <property type="protein sequence ID" value="KZV32661.1"/>
    <property type="molecule type" value="Genomic_DNA"/>
</dbReference>
<name>A0A2Z7BL08_9LAMI</name>
<reference evidence="1 2" key="1">
    <citation type="journal article" date="2015" name="Proc. Natl. Acad. Sci. U.S.A.">
        <title>The resurrection genome of Boea hygrometrica: A blueprint for survival of dehydration.</title>
        <authorList>
            <person name="Xiao L."/>
            <person name="Yang G."/>
            <person name="Zhang L."/>
            <person name="Yang X."/>
            <person name="Zhao S."/>
            <person name="Ji Z."/>
            <person name="Zhou Q."/>
            <person name="Hu M."/>
            <person name="Wang Y."/>
            <person name="Chen M."/>
            <person name="Xu Y."/>
            <person name="Jin H."/>
            <person name="Xiao X."/>
            <person name="Hu G."/>
            <person name="Bao F."/>
            <person name="Hu Y."/>
            <person name="Wan P."/>
            <person name="Li L."/>
            <person name="Deng X."/>
            <person name="Kuang T."/>
            <person name="Xiang C."/>
            <person name="Zhu J.K."/>
            <person name="Oliver M.J."/>
            <person name="He Y."/>
        </authorList>
    </citation>
    <scope>NUCLEOTIDE SEQUENCE [LARGE SCALE GENOMIC DNA]</scope>
    <source>
        <strain evidence="2">cv. XS01</strain>
    </source>
</reference>
<keyword evidence="2" id="KW-1185">Reference proteome</keyword>
<evidence type="ECO:0000313" key="2">
    <source>
        <dbReference type="Proteomes" id="UP000250235"/>
    </source>
</evidence>
<gene>
    <name evidence="1" type="ORF">F511_23930</name>
</gene>
<organism evidence="1 2">
    <name type="scientific">Dorcoceras hygrometricum</name>
    <dbReference type="NCBI Taxonomy" id="472368"/>
    <lineage>
        <taxon>Eukaryota</taxon>
        <taxon>Viridiplantae</taxon>
        <taxon>Streptophyta</taxon>
        <taxon>Embryophyta</taxon>
        <taxon>Tracheophyta</taxon>
        <taxon>Spermatophyta</taxon>
        <taxon>Magnoliopsida</taxon>
        <taxon>eudicotyledons</taxon>
        <taxon>Gunneridae</taxon>
        <taxon>Pentapetalae</taxon>
        <taxon>asterids</taxon>
        <taxon>lamiids</taxon>
        <taxon>Lamiales</taxon>
        <taxon>Gesneriaceae</taxon>
        <taxon>Didymocarpoideae</taxon>
        <taxon>Trichosporeae</taxon>
        <taxon>Loxocarpinae</taxon>
        <taxon>Dorcoceras</taxon>
    </lineage>
</organism>
<proteinExistence type="predicted"/>
<dbReference type="Proteomes" id="UP000250235">
    <property type="component" value="Unassembled WGS sequence"/>
</dbReference>